<keyword evidence="2" id="KW-0813">Transport</keyword>
<evidence type="ECO:0000256" key="5">
    <source>
        <dbReference type="ARBA" id="ARBA00022989"/>
    </source>
</evidence>
<evidence type="ECO:0000259" key="8">
    <source>
        <dbReference type="PROSITE" id="PS50850"/>
    </source>
</evidence>
<evidence type="ECO:0000256" key="3">
    <source>
        <dbReference type="ARBA" id="ARBA00022475"/>
    </source>
</evidence>
<keyword evidence="3" id="KW-1003">Cell membrane</keyword>
<feature type="transmembrane region" description="Helical" evidence="7">
    <location>
        <begin position="311"/>
        <end position="333"/>
    </location>
</feature>
<protein>
    <submittedName>
        <fullName evidence="9">MFS transporter</fullName>
    </submittedName>
</protein>
<evidence type="ECO:0000256" key="1">
    <source>
        <dbReference type="ARBA" id="ARBA00004651"/>
    </source>
</evidence>
<evidence type="ECO:0000256" key="4">
    <source>
        <dbReference type="ARBA" id="ARBA00022692"/>
    </source>
</evidence>
<comment type="subcellular location">
    <subcellularLocation>
        <location evidence="1">Cell membrane</location>
        <topology evidence="1">Multi-pass membrane protein</topology>
    </subcellularLocation>
</comment>
<feature type="transmembrane region" description="Helical" evidence="7">
    <location>
        <begin position="283"/>
        <end position="305"/>
    </location>
</feature>
<keyword evidence="10" id="KW-1185">Reference proteome</keyword>
<dbReference type="GO" id="GO:0022857">
    <property type="term" value="F:transmembrane transporter activity"/>
    <property type="evidence" value="ECO:0007669"/>
    <property type="project" value="InterPro"/>
</dbReference>
<gene>
    <name evidence="9" type="ORF">GMA10_10055</name>
</gene>
<organism evidence="9 10">
    <name type="scientific">Rothia koreensis</name>
    <dbReference type="NCBI Taxonomy" id="592378"/>
    <lineage>
        <taxon>Bacteria</taxon>
        <taxon>Bacillati</taxon>
        <taxon>Actinomycetota</taxon>
        <taxon>Actinomycetes</taxon>
        <taxon>Micrococcales</taxon>
        <taxon>Micrococcaceae</taxon>
        <taxon>Rothia</taxon>
    </lineage>
</organism>
<feature type="transmembrane region" description="Helical" evidence="7">
    <location>
        <begin position="374"/>
        <end position="395"/>
    </location>
</feature>
<keyword evidence="4 7" id="KW-0812">Transmembrane</keyword>
<evidence type="ECO:0000313" key="10">
    <source>
        <dbReference type="Proteomes" id="UP000462152"/>
    </source>
</evidence>
<evidence type="ECO:0000256" key="2">
    <source>
        <dbReference type="ARBA" id="ARBA00022448"/>
    </source>
</evidence>
<feature type="transmembrane region" description="Helical" evidence="7">
    <location>
        <begin position="80"/>
        <end position="103"/>
    </location>
</feature>
<feature type="transmembrane region" description="Helical" evidence="7">
    <location>
        <begin position="345"/>
        <end position="368"/>
    </location>
</feature>
<evidence type="ECO:0000256" key="6">
    <source>
        <dbReference type="ARBA" id="ARBA00023136"/>
    </source>
</evidence>
<dbReference type="PANTHER" id="PTHR23517:SF13">
    <property type="entry name" value="MAJOR FACILITATOR SUPERFAMILY MFS_1"/>
    <property type="match status" value="1"/>
</dbReference>
<dbReference type="InterPro" id="IPR050171">
    <property type="entry name" value="MFS_Transporters"/>
</dbReference>
<feature type="domain" description="Major facilitator superfamily (MFS) profile" evidence="8">
    <location>
        <begin position="9"/>
        <end position="401"/>
    </location>
</feature>
<dbReference type="Proteomes" id="UP000462152">
    <property type="component" value="Unassembled WGS sequence"/>
</dbReference>
<dbReference type="InterPro" id="IPR036259">
    <property type="entry name" value="MFS_trans_sf"/>
</dbReference>
<dbReference type="GO" id="GO:0005886">
    <property type="term" value="C:plasma membrane"/>
    <property type="evidence" value="ECO:0007669"/>
    <property type="project" value="UniProtKB-SubCell"/>
</dbReference>
<reference evidence="9 10" key="1">
    <citation type="submission" date="2019-12" db="EMBL/GenBank/DDBJ databases">
        <authorList>
            <person name="Li J."/>
            <person name="Shi Y."/>
            <person name="Xu G."/>
            <person name="Xiao D."/>
            <person name="Ran X."/>
        </authorList>
    </citation>
    <scope>NUCLEOTIDE SEQUENCE [LARGE SCALE GENOMIC DNA]</scope>
    <source>
        <strain evidence="9 10">JCM 15915</strain>
    </source>
</reference>
<dbReference type="Gene3D" id="1.20.1250.20">
    <property type="entry name" value="MFS general substrate transporter like domains"/>
    <property type="match status" value="2"/>
</dbReference>
<feature type="transmembrane region" description="Helical" evidence="7">
    <location>
        <begin position="109"/>
        <end position="127"/>
    </location>
</feature>
<name>A0A7K1LK57_9MICC</name>
<sequence>MSTRARPKAATVASLAAAAYVFTTVMLGTTLPTPLYPQYQSEFGFRGTVTTELFAIYAGGVILGLILFGRLSEMLGRRPVLLAGVILSIASAVLFCIGTQEWLLFVGRVLSGFAAGLLTSTGTVSVMENAPVGRERLGGAVATAANIGGLGLGIVLAGVASQVALVAFPDGWSLRAPYVLHMVMLVLAGLALLPMRDPIERRRGAFRLQMPGVPAETRHVFGPASLGAVVGFATMGIYSSVVPNVLSQMLSVTAPAALGLIIGAVFLASAAAQVALKSLSDRWLILCGSLSLACGMLLGILTLRFESLPMLVVAAILNGAGQGLLFMTGLRVVTAATASEHRTEVTTSYFVVAYLSISIPSVAAGLLIPVVGLAATGLLSFSVLGLAALAGLFNLRRFSSS</sequence>
<evidence type="ECO:0000256" key="7">
    <source>
        <dbReference type="SAM" id="Phobius"/>
    </source>
</evidence>
<dbReference type="SUPFAM" id="SSF103473">
    <property type="entry name" value="MFS general substrate transporter"/>
    <property type="match status" value="1"/>
</dbReference>
<dbReference type="OrthoDB" id="3177957at2"/>
<dbReference type="PROSITE" id="PS50850">
    <property type="entry name" value="MFS"/>
    <property type="match status" value="1"/>
</dbReference>
<keyword evidence="6 7" id="KW-0472">Membrane</keyword>
<proteinExistence type="predicted"/>
<dbReference type="EMBL" id="WOGT01000006">
    <property type="protein sequence ID" value="MUN55549.1"/>
    <property type="molecule type" value="Genomic_DNA"/>
</dbReference>
<dbReference type="InterPro" id="IPR011701">
    <property type="entry name" value="MFS"/>
</dbReference>
<evidence type="ECO:0000313" key="9">
    <source>
        <dbReference type="EMBL" id="MUN55549.1"/>
    </source>
</evidence>
<dbReference type="AlphaFoldDB" id="A0A7K1LK57"/>
<feature type="transmembrane region" description="Helical" evidence="7">
    <location>
        <begin position="253"/>
        <end position="276"/>
    </location>
</feature>
<feature type="transmembrane region" description="Helical" evidence="7">
    <location>
        <begin position="220"/>
        <end position="241"/>
    </location>
</feature>
<feature type="transmembrane region" description="Helical" evidence="7">
    <location>
        <begin position="43"/>
        <end position="68"/>
    </location>
</feature>
<dbReference type="RefSeq" id="WP_129315285.1">
    <property type="nucleotide sequence ID" value="NZ_NOIQ01000005.1"/>
</dbReference>
<feature type="transmembrane region" description="Helical" evidence="7">
    <location>
        <begin position="12"/>
        <end position="31"/>
    </location>
</feature>
<keyword evidence="5 7" id="KW-1133">Transmembrane helix</keyword>
<accession>A0A7K1LK57</accession>
<dbReference type="InterPro" id="IPR020846">
    <property type="entry name" value="MFS_dom"/>
</dbReference>
<comment type="caution">
    <text evidence="9">The sequence shown here is derived from an EMBL/GenBank/DDBJ whole genome shotgun (WGS) entry which is preliminary data.</text>
</comment>
<feature type="transmembrane region" description="Helical" evidence="7">
    <location>
        <begin position="139"/>
        <end position="166"/>
    </location>
</feature>
<feature type="transmembrane region" description="Helical" evidence="7">
    <location>
        <begin position="178"/>
        <end position="199"/>
    </location>
</feature>
<dbReference type="Pfam" id="PF07690">
    <property type="entry name" value="MFS_1"/>
    <property type="match status" value="1"/>
</dbReference>
<dbReference type="PANTHER" id="PTHR23517">
    <property type="entry name" value="RESISTANCE PROTEIN MDTM, PUTATIVE-RELATED-RELATED"/>
    <property type="match status" value="1"/>
</dbReference>